<feature type="signal peptide" evidence="2">
    <location>
        <begin position="1"/>
        <end position="26"/>
    </location>
</feature>
<evidence type="ECO:0008006" key="5">
    <source>
        <dbReference type="Google" id="ProtNLM"/>
    </source>
</evidence>
<keyword evidence="1" id="KW-1133">Transmembrane helix</keyword>
<name>A0A401FZK4_9BACT</name>
<dbReference type="AlphaFoldDB" id="A0A401FZK4"/>
<feature type="chain" id="PRO_5019542636" description="DUF4843 domain-containing protein" evidence="2">
    <location>
        <begin position="27"/>
        <end position="338"/>
    </location>
</feature>
<evidence type="ECO:0000256" key="2">
    <source>
        <dbReference type="SAM" id="SignalP"/>
    </source>
</evidence>
<dbReference type="PROSITE" id="PS51257">
    <property type="entry name" value="PROKAR_LIPOPROTEIN"/>
    <property type="match status" value="1"/>
</dbReference>
<evidence type="ECO:0000313" key="3">
    <source>
        <dbReference type="EMBL" id="GBC62422.1"/>
    </source>
</evidence>
<protein>
    <recommendedName>
        <fullName evidence="5">DUF4843 domain-containing protein</fullName>
    </recommendedName>
</protein>
<evidence type="ECO:0000256" key="1">
    <source>
        <dbReference type="SAM" id="Phobius"/>
    </source>
</evidence>
<dbReference type="EMBL" id="BEXT01000001">
    <property type="protein sequence ID" value="GBC62422.1"/>
    <property type="molecule type" value="Genomic_DNA"/>
</dbReference>
<reference evidence="4" key="2">
    <citation type="submission" date="2019-01" db="EMBL/GenBank/DDBJ databases">
        <title>Genome sequence of Desulfonema ishimotonii strain Tokyo 01.</title>
        <authorList>
            <person name="Fukui M."/>
        </authorList>
    </citation>
    <scope>NUCLEOTIDE SEQUENCE [LARGE SCALE GENOMIC DNA]</scope>
    <source>
        <strain evidence="4">Tokyo 01</strain>
    </source>
</reference>
<sequence length="338" mass="38697">MNKNTSKKLRQIFLLLTVCTISPLFTGCATPELWRKSEETVAYSALKSEETRIYMDRTSPNNAGPGFGVTYQLKIPDKKLLDFPASATGTVFIRPDAKTRREPQYQALVALLDRRNGVHVESVSIYVKSRRGRPEAQLDVEFRLPEIDIDFEKHEYDWPFVVTRPSRKDFFGASEKTDYLLPMLVQKAWREKFNEKLDVRRMISPVAWLDENGNPARRYNSGGHPGLLLAVKPNRFDIKYIRIFGDVMGMQGLKDIPIDHRGDFARISVLADNVRVVPSVYNLPQWDVLNCPSSETLFDVEARDVTYINPLLARLFGTPFMMVLDLAIIMVAPLILIW</sequence>
<comment type="caution">
    <text evidence="3">The sequence shown here is derived from an EMBL/GenBank/DDBJ whole genome shotgun (WGS) entry which is preliminary data.</text>
</comment>
<accession>A0A401FZK4</accession>
<reference evidence="4" key="1">
    <citation type="submission" date="2017-11" db="EMBL/GenBank/DDBJ databases">
        <authorList>
            <person name="Watanabe M."/>
            <person name="Kojima H."/>
        </authorList>
    </citation>
    <scope>NUCLEOTIDE SEQUENCE [LARGE SCALE GENOMIC DNA]</scope>
    <source>
        <strain evidence="4">Tokyo 01</strain>
    </source>
</reference>
<gene>
    <name evidence="3" type="ORF">DENIS_3394</name>
</gene>
<keyword evidence="1" id="KW-0472">Membrane</keyword>
<dbReference type="Proteomes" id="UP000288096">
    <property type="component" value="Unassembled WGS sequence"/>
</dbReference>
<organism evidence="3 4">
    <name type="scientific">Desulfonema ishimotonii</name>
    <dbReference type="NCBI Taxonomy" id="45657"/>
    <lineage>
        <taxon>Bacteria</taxon>
        <taxon>Pseudomonadati</taxon>
        <taxon>Thermodesulfobacteriota</taxon>
        <taxon>Desulfobacteria</taxon>
        <taxon>Desulfobacterales</taxon>
        <taxon>Desulfococcaceae</taxon>
        <taxon>Desulfonema</taxon>
    </lineage>
</organism>
<proteinExistence type="predicted"/>
<keyword evidence="1" id="KW-0812">Transmembrane</keyword>
<keyword evidence="4" id="KW-1185">Reference proteome</keyword>
<feature type="transmembrane region" description="Helical" evidence="1">
    <location>
        <begin position="315"/>
        <end position="337"/>
    </location>
</feature>
<dbReference type="RefSeq" id="WP_124329590.1">
    <property type="nucleotide sequence ID" value="NZ_BEXT01000001.1"/>
</dbReference>
<keyword evidence="2" id="KW-0732">Signal</keyword>
<evidence type="ECO:0000313" key="4">
    <source>
        <dbReference type="Proteomes" id="UP000288096"/>
    </source>
</evidence>